<dbReference type="EMBL" id="JSVC01000009">
    <property type="protein sequence ID" value="KIC95083.1"/>
    <property type="molecule type" value="Genomic_DNA"/>
</dbReference>
<dbReference type="SUPFAM" id="SSF53474">
    <property type="entry name" value="alpha/beta-Hydrolases"/>
    <property type="match status" value="1"/>
</dbReference>
<dbReference type="InterPro" id="IPR003140">
    <property type="entry name" value="PLipase/COase/thioEstase"/>
</dbReference>
<dbReference type="InterPro" id="IPR029058">
    <property type="entry name" value="AB_hydrolase_fold"/>
</dbReference>
<evidence type="ECO:0000256" key="2">
    <source>
        <dbReference type="SAM" id="SignalP"/>
    </source>
</evidence>
<feature type="chain" id="PRO_5002135665" evidence="2">
    <location>
        <begin position="21"/>
        <end position="262"/>
    </location>
</feature>
<accession>A0A0C1LIA2</accession>
<dbReference type="Proteomes" id="UP000031408">
    <property type="component" value="Unassembled WGS sequence"/>
</dbReference>
<evidence type="ECO:0000313" key="4">
    <source>
        <dbReference type="EMBL" id="KIC95083.1"/>
    </source>
</evidence>
<dbReference type="OrthoDB" id="9764953at2"/>
<keyword evidence="1 2" id="KW-0732">Signal</keyword>
<evidence type="ECO:0000259" key="3">
    <source>
        <dbReference type="Pfam" id="PF02230"/>
    </source>
</evidence>
<dbReference type="Gene3D" id="3.40.50.1820">
    <property type="entry name" value="alpha/beta hydrolase"/>
    <property type="match status" value="1"/>
</dbReference>
<dbReference type="AlphaFoldDB" id="A0A0C1LIA2"/>
<sequence>MRNLLVLILLCMAVTSPVSAQDLSQFEKKEFVSSHGDTLLYRVLYPVNYDPGKKYPLMLVLHGAGERGNDNEKQLTHGGKLFLADSNRSKYPAIILFPQCPENSYWSSVQIDRSTQPLTIAFDYASSQITPPLRSAIELTKTFINDGKADKKRIYITGLSMGGMGTFEAVYREPKLFAAAAPICGGGDTKAYNKQAANVPFRIFHGEDDALVSVDLSRAMLGRLKELGASVQYVEYPDVNHNSWDNAFAEPDFLDWFFAKRR</sequence>
<evidence type="ECO:0000313" key="5">
    <source>
        <dbReference type="Proteomes" id="UP000031408"/>
    </source>
</evidence>
<gene>
    <name evidence="4" type="ORF">OI18_08655</name>
</gene>
<keyword evidence="5" id="KW-1185">Reference proteome</keyword>
<dbReference type="PANTHER" id="PTHR43037:SF1">
    <property type="entry name" value="BLL1128 PROTEIN"/>
    <property type="match status" value="1"/>
</dbReference>
<dbReference type="InterPro" id="IPR050955">
    <property type="entry name" value="Plant_Biomass_Hydrol_Est"/>
</dbReference>
<dbReference type="PANTHER" id="PTHR43037">
    <property type="entry name" value="UNNAMED PRODUCT-RELATED"/>
    <property type="match status" value="1"/>
</dbReference>
<reference evidence="4 5" key="1">
    <citation type="submission" date="2014-11" db="EMBL/GenBank/DDBJ databases">
        <title>Genome sequence of Flavihumibacter solisilvae 3-3.</title>
        <authorList>
            <person name="Zhou G."/>
            <person name="Li M."/>
            <person name="Wang G."/>
        </authorList>
    </citation>
    <scope>NUCLEOTIDE SEQUENCE [LARGE SCALE GENOMIC DNA]</scope>
    <source>
        <strain evidence="4 5">3-3</strain>
    </source>
</reference>
<proteinExistence type="predicted"/>
<organism evidence="4 5">
    <name type="scientific">Flavihumibacter solisilvae</name>
    <dbReference type="NCBI Taxonomy" id="1349421"/>
    <lineage>
        <taxon>Bacteria</taxon>
        <taxon>Pseudomonadati</taxon>
        <taxon>Bacteroidota</taxon>
        <taxon>Chitinophagia</taxon>
        <taxon>Chitinophagales</taxon>
        <taxon>Chitinophagaceae</taxon>
        <taxon>Flavihumibacter</taxon>
    </lineage>
</organism>
<dbReference type="RefSeq" id="WP_039139272.1">
    <property type="nucleotide sequence ID" value="NZ_JSVC01000009.1"/>
</dbReference>
<name>A0A0C1LIA2_9BACT</name>
<evidence type="ECO:0000256" key="1">
    <source>
        <dbReference type="ARBA" id="ARBA00022729"/>
    </source>
</evidence>
<protein>
    <submittedName>
        <fullName evidence="4">Phospholipase</fullName>
    </submittedName>
</protein>
<feature type="domain" description="Phospholipase/carboxylesterase/thioesterase" evidence="3">
    <location>
        <begin position="128"/>
        <end position="248"/>
    </location>
</feature>
<dbReference type="GO" id="GO:0016787">
    <property type="term" value="F:hydrolase activity"/>
    <property type="evidence" value="ECO:0007669"/>
    <property type="project" value="InterPro"/>
</dbReference>
<dbReference type="Pfam" id="PF02230">
    <property type="entry name" value="Abhydrolase_2"/>
    <property type="match status" value="1"/>
</dbReference>
<comment type="caution">
    <text evidence="4">The sequence shown here is derived from an EMBL/GenBank/DDBJ whole genome shotgun (WGS) entry which is preliminary data.</text>
</comment>
<feature type="signal peptide" evidence="2">
    <location>
        <begin position="1"/>
        <end position="20"/>
    </location>
</feature>
<dbReference type="STRING" id="1349421.OI18_08655"/>